<dbReference type="PANTHER" id="PTHR47338:SF3">
    <property type="entry name" value="C6 FINGER DOMAIN TRANSCRIPTION FACTOR DBAA-RELATED"/>
    <property type="match status" value="1"/>
</dbReference>
<dbReference type="PANTHER" id="PTHR47338">
    <property type="entry name" value="ZN(II)2CYS6 TRANSCRIPTION FACTOR (EUROFUNG)-RELATED"/>
    <property type="match status" value="1"/>
</dbReference>
<reference evidence="8 9" key="1">
    <citation type="submission" date="2018-02" db="EMBL/GenBank/DDBJ databases">
        <title>The genomes of Aspergillus section Nigri reveals drivers in fungal speciation.</title>
        <authorList>
            <consortium name="DOE Joint Genome Institute"/>
            <person name="Vesth T.C."/>
            <person name="Nybo J."/>
            <person name="Theobald S."/>
            <person name="Brandl J."/>
            <person name="Frisvad J.C."/>
            <person name="Nielsen K.F."/>
            <person name="Lyhne E.K."/>
            <person name="Kogle M.E."/>
            <person name="Kuo A."/>
            <person name="Riley R."/>
            <person name="Clum A."/>
            <person name="Nolan M."/>
            <person name="Lipzen A."/>
            <person name="Salamov A."/>
            <person name="Henrissat B."/>
            <person name="Wiebenga A."/>
            <person name="De vries R.P."/>
            <person name="Grigoriev I.V."/>
            <person name="Mortensen U.H."/>
            <person name="Andersen M.R."/>
            <person name="Baker S.E."/>
        </authorList>
    </citation>
    <scope>NUCLEOTIDE SEQUENCE [LARGE SCALE GENOMIC DNA]</scope>
    <source>
        <strain evidence="8 9">CBS 121057</strain>
    </source>
</reference>
<evidence type="ECO:0000256" key="2">
    <source>
        <dbReference type="ARBA" id="ARBA00022723"/>
    </source>
</evidence>
<dbReference type="PROSITE" id="PS00463">
    <property type="entry name" value="ZN2_CY6_FUNGAL_1"/>
    <property type="match status" value="1"/>
</dbReference>
<dbReference type="CDD" id="cd00067">
    <property type="entry name" value="GAL4"/>
    <property type="match status" value="1"/>
</dbReference>
<dbReference type="InterPro" id="IPR007219">
    <property type="entry name" value="XnlR_reg_dom"/>
</dbReference>
<proteinExistence type="predicted"/>
<dbReference type="InterPro" id="IPR036864">
    <property type="entry name" value="Zn2-C6_fun-type_DNA-bd_sf"/>
</dbReference>
<dbReference type="SMART" id="SM00066">
    <property type="entry name" value="GAL4"/>
    <property type="match status" value="1"/>
</dbReference>
<dbReference type="SUPFAM" id="SSF57701">
    <property type="entry name" value="Zn2/Cys6 DNA-binding domain"/>
    <property type="match status" value="1"/>
</dbReference>
<dbReference type="VEuPathDB" id="FungiDB:BO78DRAFT_63784"/>
<keyword evidence="6" id="KW-0539">Nucleus</keyword>
<dbReference type="Pfam" id="PF00172">
    <property type="entry name" value="Zn_clus"/>
    <property type="match status" value="1"/>
</dbReference>
<evidence type="ECO:0000313" key="8">
    <source>
        <dbReference type="EMBL" id="PYI11976.1"/>
    </source>
</evidence>
<accession>A0A319ENV0</accession>
<name>A0A319ENV0_ASPSB</name>
<keyword evidence="3" id="KW-0805">Transcription regulation</keyword>
<dbReference type="GO" id="GO:0003677">
    <property type="term" value="F:DNA binding"/>
    <property type="evidence" value="ECO:0007669"/>
    <property type="project" value="UniProtKB-KW"/>
</dbReference>
<evidence type="ECO:0000313" key="9">
    <source>
        <dbReference type="Proteomes" id="UP000248423"/>
    </source>
</evidence>
<dbReference type="Proteomes" id="UP000248423">
    <property type="component" value="Unassembled WGS sequence"/>
</dbReference>
<dbReference type="EMBL" id="KZ826316">
    <property type="protein sequence ID" value="PYI11976.1"/>
    <property type="molecule type" value="Genomic_DNA"/>
</dbReference>
<dbReference type="GO" id="GO:0009893">
    <property type="term" value="P:positive regulation of metabolic process"/>
    <property type="evidence" value="ECO:0007669"/>
    <property type="project" value="UniProtKB-ARBA"/>
</dbReference>
<protein>
    <submittedName>
        <fullName evidence="8">Citrinin biosynthesis transcriptional activator CtnR</fullName>
    </submittedName>
</protein>
<dbReference type="InterPro" id="IPR001138">
    <property type="entry name" value="Zn2Cys6_DnaBD"/>
</dbReference>
<organism evidence="8 9">
    <name type="scientific">Aspergillus sclerotiicarbonarius (strain CBS 121057 / IBT 28362)</name>
    <dbReference type="NCBI Taxonomy" id="1448318"/>
    <lineage>
        <taxon>Eukaryota</taxon>
        <taxon>Fungi</taxon>
        <taxon>Dikarya</taxon>
        <taxon>Ascomycota</taxon>
        <taxon>Pezizomycotina</taxon>
        <taxon>Eurotiomycetes</taxon>
        <taxon>Eurotiomycetidae</taxon>
        <taxon>Eurotiales</taxon>
        <taxon>Aspergillaceae</taxon>
        <taxon>Aspergillus</taxon>
        <taxon>Aspergillus subgen. Circumdati</taxon>
    </lineage>
</organism>
<feature type="domain" description="Zn(2)-C6 fungal-type" evidence="7">
    <location>
        <begin position="18"/>
        <end position="48"/>
    </location>
</feature>
<dbReference type="GO" id="GO:0008270">
    <property type="term" value="F:zinc ion binding"/>
    <property type="evidence" value="ECO:0007669"/>
    <property type="project" value="InterPro"/>
</dbReference>
<dbReference type="Pfam" id="PF04082">
    <property type="entry name" value="Fungal_trans"/>
    <property type="match status" value="1"/>
</dbReference>
<dbReference type="GO" id="GO:0005634">
    <property type="term" value="C:nucleus"/>
    <property type="evidence" value="ECO:0007669"/>
    <property type="project" value="UniProtKB-SubCell"/>
</dbReference>
<dbReference type="GO" id="GO:0006351">
    <property type="term" value="P:DNA-templated transcription"/>
    <property type="evidence" value="ECO:0007669"/>
    <property type="project" value="InterPro"/>
</dbReference>
<evidence type="ECO:0000256" key="1">
    <source>
        <dbReference type="ARBA" id="ARBA00004123"/>
    </source>
</evidence>
<dbReference type="Gene3D" id="4.10.240.10">
    <property type="entry name" value="Zn(2)-C6 fungal-type DNA-binding domain"/>
    <property type="match status" value="1"/>
</dbReference>
<evidence type="ECO:0000256" key="6">
    <source>
        <dbReference type="ARBA" id="ARBA00023242"/>
    </source>
</evidence>
<dbReference type="InterPro" id="IPR050815">
    <property type="entry name" value="TF_fung"/>
</dbReference>
<evidence type="ECO:0000256" key="3">
    <source>
        <dbReference type="ARBA" id="ARBA00023015"/>
    </source>
</evidence>
<dbReference type="GO" id="GO:0000981">
    <property type="term" value="F:DNA-binding transcription factor activity, RNA polymerase II-specific"/>
    <property type="evidence" value="ECO:0007669"/>
    <property type="project" value="InterPro"/>
</dbReference>
<evidence type="ECO:0000256" key="4">
    <source>
        <dbReference type="ARBA" id="ARBA00023125"/>
    </source>
</evidence>
<dbReference type="CDD" id="cd12148">
    <property type="entry name" value="fungal_TF_MHR"/>
    <property type="match status" value="1"/>
</dbReference>
<gene>
    <name evidence="8" type="ORF">BO78DRAFT_63784</name>
</gene>
<evidence type="ECO:0000259" key="7">
    <source>
        <dbReference type="PROSITE" id="PS50048"/>
    </source>
</evidence>
<evidence type="ECO:0000256" key="5">
    <source>
        <dbReference type="ARBA" id="ARBA00023163"/>
    </source>
</evidence>
<dbReference type="AlphaFoldDB" id="A0A319ENV0"/>
<dbReference type="SMART" id="SM00906">
    <property type="entry name" value="Fungal_trans"/>
    <property type="match status" value="1"/>
</dbReference>
<keyword evidence="5" id="KW-0804">Transcription</keyword>
<keyword evidence="4" id="KW-0238">DNA-binding</keyword>
<keyword evidence="9" id="KW-1185">Reference proteome</keyword>
<dbReference type="PROSITE" id="PS50048">
    <property type="entry name" value="ZN2_CY6_FUNGAL_2"/>
    <property type="match status" value="1"/>
</dbReference>
<sequence>MSSPSSEQPQARNRPGSACAECRRRKMRCDGKHPECTNCFTTGIECIFSPQTTRRGPKKGHLKSLQMRIAHLENRLIGQGHRHPTEAVTDNNPVPARPPSRGCIGESQLNILLHEFHVPGTAPVPPSIGAIPISDLLHAELDQLYFDRAHVFVPIVNRCRYLSWTKNVDKSVTQMSLQYAMWTMTASMSAQLDHLCDPLHRSARQLLESAQLADDHVAFYQIEHVQAWLVLAIYEFTHHKFHRGWMSAGQGIRLVQMMNLHRIDLNENNLAFRRICGIEELICEEEKRRVFWMAYVLDRFVSLRLENPLTFDERLIATRLPATEDAFQTGQLSQPTGLLSELIAAGDSLPQTELTDWIVLATLCGQSMSHRQQTTAEQVNCGISNGFWERHSWLDAILVQKAQVISTLRPVVLAMPVDPMSLFLNLVAQSTLLSHYTAIELLFGVAESNEMVLQCRQRALMAAQEIVRLTGMVSQLSYFEIHPFMPLPAILCAKFLMRQDMDASCALQLQEILGTVQHLASNNYMCQEWAIQHSYLFAPADTSYP</sequence>
<dbReference type="OrthoDB" id="3037908at2759"/>
<keyword evidence="2" id="KW-0479">Metal-binding</keyword>
<comment type="subcellular location">
    <subcellularLocation>
        <location evidence="1">Nucleus</location>
    </subcellularLocation>
</comment>